<accession>A0AAV4UWL3</accession>
<evidence type="ECO:0000313" key="1">
    <source>
        <dbReference type="EMBL" id="GIY61789.1"/>
    </source>
</evidence>
<organism evidence="1 2">
    <name type="scientific">Caerostris extrusa</name>
    <name type="common">Bark spider</name>
    <name type="synonym">Caerostris bankana</name>
    <dbReference type="NCBI Taxonomy" id="172846"/>
    <lineage>
        <taxon>Eukaryota</taxon>
        <taxon>Metazoa</taxon>
        <taxon>Ecdysozoa</taxon>
        <taxon>Arthropoda</taxon>
        <taxon>Chelicerata</taxon>
        <taxon>Arachnida</taxon>
        <taxon>Araneae</taxon>
        <taxon>Araneomorphae</taxon>
        <taxon>Entelegynae</taxon>
        <taxon>Araneoidea</taxon>
        <taxon>Araneidae</taxon>
        <taxon>Caerostris</taxon>
    </lineage>
</organism>
<gene>
    <name evidence="1" type="ORF">CEXT_244161</name>
</gene>
<reference evidence="1 2" key="1">
    <citation type="submission" date="2021-06" db="EMBL/GenBank/DDBJ databases">
        <title>Caerostris extrusa draft genome.</title>
        <authorList>
            <person name="Kono N."/>
            <person name="Arakawa K."/>
        </authorList>
    </citation>
    <scope>NUCLEOTIDE SEQUENCE [LARGE SCALE GENOMIC DNA]</scope>
</reference>
<dbReference type="EMBL" id="BPLR01013521">
    <property type="protein sequence ID" value="GIY61789.1"/>
    <property type="molecule type" value="Genomic_DNA"/>
</dbReference>
<protein>
    <submittedName>
        <fullName evidence="1">Uncharacterized protein</fullName>
    </submittedName>
</protein>
<keyword evidence="2" id="KW-1185">Reference proteome</keyword>
<dbReference type="Proteomes" id="UP001054945">
    <property type="component" value="Unassembled WGS sequence"/>
</dbReference>
<evidence type="ECO:0000313" key="2">
    <source>
        <dbReference type="Proteomes" id="UP001054945"/>
    </source>
</evidence>
<comment type="caution">
    <text evidence="1">The sequence shown here is derived from an EMBL/GenBank/DDBJ whole genome shotgun (WGS) entry which is preliminary data.</text>
</comment>
<sequence length="97" mass="11392">MTLLDPNHLELGNPSTYFKWWCNFPLHISWNKRPFQVACEESFHDKQAPFWTNVNLQQSKPSVPRFQLNGGQFKNFRDLLVLLPFSAPVIFMAALHF</sequence>
<dbReference type="AlphaFoldDB" id="A0AAV4UWL3"/>
<name>A0AAV4UWL3_CAEEX</name>
<proteinExistence type="predicted"/>